<comment type="caution">
    <text evidence="2">The sequence shown here is derived from an EMBL/GenBank/DDBJ whole genome shotgun (WGS) entry which is preliminary data.</text>
</comment>
<organism evidence="2 3">
    <name type="scientific">Olea europaea subsp. europaea</name>
    <dbReference type="NCBI Taxonomy" id="158383"/>
    <lineage>
        <taxon>Eukaryota</taxon>
        <taxon>Viridiplantae</taxon>
        <taxon>Streptophyta</taxon>
        <taxon>Embryophyta</taxon>
        <taxon>Tracheophyta</taxon>
        <taxon>Spermatophyta</taxon>
        <taxon>Magnoliopsida</taxon>
        <taxon>eudicotyledons</taxon>
        <taxon>Gunneridae</taxon>
        <taxon>Pentapetalae</taxon>
        <taxon>asterids</taxon>
        <taxon>lamiids</taxon>
        <taxon>Lamiales</taxon>
        <taxon>Oleaceae</taxon>
        <taxon>Oleeae</taxon>
        <taxon>Olea</taxon>
    </lineage>
</organism>
<feature type="region of interest" description="Disordered" evidence="1">
    <location>
        <begin position="1"/>
        <end position="33"/>
    </location>
</feature>
<evidence type="ECO:0000313" key="3">
    <source>
        <dbReference type="Proteomes" id="UP000594638"/>
    </source>
</evidence>
<proteinExistence type="predicted"/>
<dbReference type="EMBL" id="CACTIH010004540">
    <property type="protein sequence ID" value="CAA2990990.1"/>
    <property type="molecule type" value="Genomic_DNA"/>
</dbReference>
<protein>
    <submittedName>
        <fullName evidence="2">Uncharacterized protein</fullName>
    </submittedName>
</protein>
<accession>A0A8S0SGQ9</accession>
<evidence type="ECO:0000256" key="1">
    <source>
        <dbReference type="SAM" id="MobiDB-lite"/>
    </source>
</evidence>
<dbReference type="Gramene" id="OE9A048581T1">
    <property type="protein sequence ID" value="OE9A048581C1"/>
    <property type="gene ID" value="OE9A048581"/>
</dbReference>
<name>A0A8S0SGQ9_OLEEU</name>
<keyword evidence="3" id="KW-1185">Reference proteome</keyword>
<reference evidence="2 3" key="1">
    <citation type="submission" date="2019-12" db="EMBL/GenBank/DDBJ databases">
        <authorList>
            <person name="Alioto T."/>
            <person name="Alioto T."/>
            <person name="Gomez Garrido J."/>
        </authorList>
    </citation>
    <scope>NUCLEOTIDE SEQUENCE [LARGE SCALE GENOMIC DNA]</scope>
</reference>
<dbReference type="Proteomes" id="UP000594638">
    <property type="component" value="Unassembled WGS sequence"/>
</dbReference>
<feature type="compositionally biased region" description="Polar residues" evidence="1">
    <location>
        <begin position="1"/>
        <end position="22"/>
    </location>
</feature>
<gene>
    <name evidence="2" type="ORF">OLEA9_A048581</name>
</gene>
<dbReference type="AlphaFoldDB" id="A0A8S0SGQ9"/>
<sequence>MDASTPQDHLESTSSMSTTPTKGHQPHPPPSATTAIIKFSISEQSTPASLLRLLLLIAENPLKFHDLLPATATTTTTKKRVKNTYLPGYKAARLRLDVFGERHGQHRKPGFNCLQYITLLGQGMTPPFRLSTRQLGLDILEKLLVKLVRRIETS</sequence>
<feature type="non-terminal residue" evidence="2">
    <location>
        <position position="154"/>
    </location>
</feature>
<evidence type="ECO:0000313" key="2">
    <source>
        <dbReference type="EMBL" id="CAA2990990.1"/>
    </source>
</evidence>